<name>A0A1M5HY15_9FLAO</name>
<comment type="similarity">
    <text evidence="2">Belongs to the autoinducer-2 exporter (AI-2E) (TC 2.A.86) family.</text>
</comment>
<comment type="subcellular location">
    <subcellularLocation>
        <location evidence="1">Cell membrane</location>
        <topology evidence="1">Multi-pass membrane protein</topology>
    </subcellularLocation>
</comment>
<accession>A0A1M5HY15</accession>
<keyword evidence="3" id="KW-0813">Transport</keyword>
<dbReference type="PANTHER" id="PTHR21716:SF53">
    <property type="entry name" value="PERMEASE PERM-RELATED"/>
    <property type="match status" value="1"/>
</dbReference>
<dbReference type="GO" id="GO:0055085">
    <property type="term" value="P:transmembrane transport"/>
    <property type="evidence" value="ECO:0007669"/>
    <property type="project" value="TreeGrafter"/>
</dbReference>
<feature type="transmembrane region" description="Helical" evidence="8">
    <location>
        <begin position="214"/>
        <end position="241"/>
    </location>
</feature>
<organism evidence="9 10">
    <name type="scientific">Flavobacterium micromati</name>
    <dbReference type="NCBI Taxonomy" id="229205"/>
    <lineage>
        <taxon>Bacteria</taxon>
        <taxon>Pseudomonadati</taxon>
        <taxon>Bacteroidota</taxon>
        <taxon>Flavobacteriia</taxon>
        <taxon>Flavobacteriales</taxon>
        <taxon>Flavobacteriaceae</taxon>
        <taxon>Flavobacterium</taxon>
    </lineage>
</organism>
<feature type="transmembrane region" description="Helical" evidence="8">
    <location>
        <begin position="316"/>
        <end position="349"/>
    </location>
</feature>
<dbReference type="AlphaFoldDB" id="A0A1M5HY15"/>
<feature type="transmembrane region" description="Helical" evidence="8">
    <location>
        <begin position="24"/>
        <end position="42"/>
    </location>
</feature>
<keyword evidence="4" id="KW-1003">Cell membrane</keyword>
<keyword evidence="5 8" id="KW-0812">Transmembrane</keyword>
<evidence type="ECO:0000256" key="5">
    <source>
        <dbReference type="ARBA" id="ARBA00022692"/>
    </source>
</evidence>
<keyword evidence="10" id="KW-1185">Reference proteome</keyword>
<dbReference type="Proteomes" id="UP000184020">
    <property type="component" value="Unassembled WGS sequence"/>
</dbReference>
<dbReference type="STRING" id="229205.SAMN05444372_103184"/>
<evidence type="ECO:0000256" key="3">
    <source>
        <dbReference type="ARBA" id="ARBA00022448"/>
    </source>
</evidence>
<feature type="transmembrane region" description="Helical" evidence="8">
    <location>
        <begin position="247"/>
        <end position="270"/>
    </location>
</feature>
<evidence type="ECO:0000256" key="8">
    <source>
        <dbReference type="SAM" id="Phobius"/>
    </source>
</evidence>
<evidence type="ECO:0000256" key="2">
    <source>
        <dbReference type="ARBA" id="ARBA00009773"/>
    </source>
</evidence>
<feature type="transmembrane region" description="Helical" evidence="8">
    <location>
        <begin position="78"/>
        <end position="101"/>
    </location>
</feature>
<sequence length="415" mass="46544">MTNLYLNLILSNDKYMNTILKFPFYVKLTLILIGLIALTFTLHIGQNIIVPVMMSFLFAILLHPIVQFFKTRIHFPHVLAVIMAVILMVLFFVGLFVFLSIQITDFATDFDKIERNINIHLTNVQGYIRDNFHLSSREQKEYIETATEDSMEKGKEIIGTTLLSFTDTLLNLTLIPIYTFLILLYRTHFLLFLTKLVKKENHEQLKNILANIRLAINSYIVGLIIQLFVIATLTTIGYMIIGVKYAILLGVITGILNLIPYIGILFAGLLSIIATLTGSPDLSIIIGVVIVTIVVQLIDNNIIVPLVVSSKVEINAFISIIGIIIGGAIAGISGMFLALPVLAIMKVIFDRIESLKPWGYLLGDHLPKTYTWRNIKLPLFDSEESSQNTVIITAAIAPEFTENTTEEVTVRNDKS</sequence>
<keyword evidence="7 8" id="KW-0472">Membrane</keyword>
<feature type="transmembrane region" description="Helical" evidence="8">
    <location>
        <begin position="282"/>
        <end position="304"/>
    </location>
</feature>
<dbReference type="EMBL" id="FQWF01000003">
    <property type="protein sequence ID" value="SHG20848.1"/>
    <property type="molecule type" value="Genomic_DNA"/>
</dbReference>
<protein>
    <submittedName>
        <fullName evidence="9">Predicted PurR-regulated permease PerM</fullName>
    </submittedName>
</protein>
<feature type="transmembrane region" description="Helical" evidence="8">
    <location>
        <begin position="169"/>
        <end position="193"/>
    </location>
</feature>
<evidence type="ECO:0000256" key="7">
    <source>
        <dbReference type="ARBA" id="ARBA00023136"/>
    </source>
</evidence>
<reference evidence="10" key="1">
    <citation type="submission" date="2016-11" db="EMBL/GenBank/DDBJ databases">
        <authorList>
            <person name="Varghese N."/>
            <person name="Submissions S."/>
        </authorList>
    </citation>
    <scope>NUCLEOTIDE SEQUENCE [LARGE SCALE GENOMIC DNA]</scope>
    <source>
        <strain evidence="10">DSM 17659</strain>
    </source>
</reference>
<dbReference type="GO" id="GO:0005886">
    <property type="term" value="C:plasma membrane"/>
    <property type="evidence" value="ECO:0007669"/>
    <property type="project" value="UniProtKB-SubCell"/>
</dbReference>
<keyword evidence="6 8" id="KW-1133">Transmembrane helix</keyword>
<evidence type="ECO:0000313" key="10">
    <source>
        <dbReference type="Proteomes" id="UP000184020"/>
    </source>
</evidence>
<proteinExistence type="inferred from homology"/>
<feature type="transmembrane region" description="Helical" evidence="8">
    <location>
        <begin position="48"/>
        <end position="66"/>
    </location>
</feature>
<evidence type="ECO:0000256" key="1">
    <source>
        <dbReference type="ARBA" id="ARBA00004651"/>
    </source>
</evidence>
<evidence type="ECO:0000313" key="9">
    <source>
        <dbReference type="EMBL" id="SHG20848.1"/>
    </source>
</evidence>
<dbReference type="PANTHER" id="PTHR21716">
    <property type="entry name" value="TRANSMEMBRANE PROTEIN"/>
    <property type="match status" value="1"/>
</dbReference>
<evidence type="ECO:0000256" key="6">
    <source>
        <dbReference type="ARBA" id="ARBA00022989"/>
    </source>
</evidence>
<evidence type="ECO:0000256" key="4">
    <source>
        <dbReference type="ARBA" id="ARBA00022475"/>
    </source>
</evidence>
<gene>
    <name evidence="9" type="ORF">SAMN05444372_103184</name>
</gene>
<dbReference type="Pfam" id="PF01594">
    <property type="entry name" value="AI-2E_transport"/>
    <property type="match status" value="1"/>
</dbReference>
<dbReference type="InterPro" id="IPR002549">
    <property type="entry name" value="AI-2E-like"/>
</dbReference>